<keyword evidence="11" id="KW-1185">Reference proteome</keyword>
<feature type="compositionally biased region" description="Polar residues" evidence="8">
    <location>
        <begin position="622"/>
        <end position="655"/>
    </location>
</feature>
<evidence type="ECO:0000256" key="2">
    <source>
        <dbReference type="ARBA" id="ARBA00022679"/>
    </source>
</evidence>
<dbReference type="Gene3D" id="1.10.510.10">
    <property type="entry name" value="Transferase(Phosphotransferase) domain 1"/>
    <property type="match status" value="1"/>
</dbReference>
<dbReference type="PROSITE" id="PS00107">
    <property type="entry name" value="PROTEIN_KINASE_ATP"/>
    <property type="match status" value="1"/>
</dbReference>
<feature type="region of interest" description="Disordered" evidence="8">
    <location>
        <begin position="1106"/>
        <end position="1134"/>
    </location>
</feature>
<feature type="compositionally biased region" description="Low complexity" evidence="8">
    <location>
        <begin position="801"/>
        <end position="816"/>
    </location>
</feature>
<protein>
    <recommendedName>
        <fullName evidence="9">Protein kinase domain-containing protein</fullName>
    </recommendedName>
</protein>
<feature type="compositionally biased region" description="Polar residues" evidence="8">
    <location>
        <begin position="10"/>
        <end position="19"/>
    </location>
</feature>
<dbReference type="InterPro" id="IPR030616">
    <property type="entry name" value="Aur-like"/>
</dbReference>
<feature type="region of interest" description="Disordered" evidence="8">
    <location>
        <begin position="991"/>
        <end position="1065"/>
    </location>
</feature>
<comment type="caution">
    <text evidence="10">The sequence shown here is derived from an EMBL/GenBank/DDBJ whole genome shotgun (WGS) entry which is preliminary data.</text>
</comment>
<feature type="compositionally biased region" description="Low complexity" evidence="8">
    <location>
        <begin position="464"/>
        <end position="477"/>
    </location>
</feature>
<keyword evidence="2" id="KW-0808">Transferase</keyword>
<gene>
    <name evidence="10" type="ORF">SEPCBS57363_003384</name>
</gene>
<feature type="binding site" evidence="6">
    <location>
        <position position="83"/>
    </location>
    <ligand>
        <name>ATP</name>
        <dbReference type="ChEBI" id="CHEBI:30616"/>
    </ligand>
</feature>
<evidence type="ECO:0000256" key="7">
    <source>
        <dbReference type="SAM" id="Coils"/>
    </source>
</evidence>
<feature type="compositionally biased region" description="Low complexity" evidence="8">
    <location>
        <begin position="831"/>
        <end position="841"/>
    </location>
</feature>
<proteinExistence type="predicted"/>
<sequence>MCGKPAAGLRTTTMQTGGRNKTEVMGRKAKLAHSYQELLDEFSQKDLKSVGNYTLGRLIGKGSFGKVYLASHKLTNGSKVVLKSANKDDSNLAREIHHHRQFVHPHIARLYEVIVTESMVWLVLEYCQGDELYNYLLKHGKLPFDKVQRIFTQLVGAVSYVHLQSCVHRDLKLENILLDKHENVKLVDFGFTREYEGKSNYLQTFCGTICYSAPEMLKGERYAGEKVDVWSLGVILYALLCGELPFDDDEDDVTRRMILADEPKYPDHLPPDGLALIKAMLSKRPLLRPTLHDILTHPFLAEHAPHQLAILELTQLPPFSTAVERDSLQRMRSAGVDIDSVIESVLAQRCDALAGWWTLLIEKEQRKIMRRERKRREKEERVERLNIRRLSTTSSRLERLATVEEAAGYGDDHLKLSDPPTPKSRGRPTQRRSGVYDGPRLDDFPGLVELQRINNAHARANSNASLAHGGFSSNRNSRNSHKSLTSRNGRDSGSRPAPVDRDSMRSANSSCQRRPIPPPKEGVLRSARSRGSTLHLVMTSDALAAAGLTNGAANARGRDGFSQRTKGAASGGEHNTSTSPHQKVRKKTSQAIITHWKNMTHWIAESTRRTKAAGKRGRDNHSTPSQVPKSISINTSKDSKASSPRPQTSKYQASSFGGGPDGINYGEFGIGAGDAMSKTVSLPKGIVANGFASKVSMSGGGTQGESSSIAQAGAGSSGVGNPNTPWDSSAGRGVDGGTEGIGHITGNGSTANRSLSPNSYAMLPANGSYQYHVASGTSSQQVQQLAVAPGVQTTFSYKRQSLSPSPLTPRSSVRRASSGHHSRGGLRGRKSTSSSVSSIRSIHQHHHHHSHSKASSTSSNGSVSTTTGGNSNFGGGGSSVIGSSPHHSVKVLPATPISASLPSSLRLVRGPVFTTGASSTSEANAFIEGMSSGRPPDSPNPFGSRYRPGGSIHEGSGGIHGGHGFGGTPVMFAKRKRNLFKGPMLNFGGNSSGGGAGGGRKHAHSRSASASGLGRRSGEITIEEEEEEEEVEAGEGDEEGEEEEEEEEEEGEGELDLEEMDDDMDVNSNAAISRFLLDGENADDVEEVHRFSPGEHVEEIYKVGIHDGGDGVTEEKTAEEDAPAKVGEQVSTAT</sequence>
<feature type="compositionally biased region" description="Polar residues" evidence="8">
    <location>
        <begin position="746"/>
        <end position="755"/>
    </location>
</feature>
<evidence type="ECO:0000313" key="11">
    <source>
        <dbReference type="Proteomes" id="UP001642501"/>
    </source>
</evidence>
<feature type="compositionally biased region" description="Basic residues" evidence="8">
    <location>
        <begin position="842"/>
        <end position="852"/>
    </location>
</feature>
<feature type="compositionally biased region" description="Low complexity" evidence="8">
    <location>
        <begin position="853"/>
        <end position="870"/>
    </location>
</feature>
<feature type="region of interest" description="Disordered" evidence="8">
    <location>
        <begin position="410"/>
        <end position="441"/>
    </location>
</feature>
<keyword evidence="5 6" id="KW-0067">ATP-binding</keyword>
<dbReference type="InterPro" id="IPR011009">
    <property type="entry name" value="Kinase-like_dom_sf"/>
</dbReference>
<accession>A0ABP0DL53</accession>
<dbReference type="PROSITE" id="PS50011">
    <property type="entry name" value="PROTEIN_KINASE_DOM"/>
    <property type="match status" value="1"/>
</dbReference>
<feature type="compositionally biased region" description="Basic and acidic residues" evidence="8">
    <location>
        <begin position="1106"/>
        <end position="1116"/>
    </location>
</feature>
<organism evidence="10 11">
    <name type="scientific">Sporothrix epigloea</name>
    <dbReference type="NCBI Taxonomy" id="1892477"/>
    <lineage>
        <taxon>Eukaryota</taxon>
        <taxon>Fungi</taxon>
        <taxon>Dikarya</taxon>
        <taxon>Ascomycota</taxon>
        <taxon>Pezizomycotina</taxon>
        <taxon>Sordariomycetes</taxon>
        <taxon>Sordariomycetidae</taxon>
        <taxon>Ophiostomatales</taxon>
        <taxon>Ophiostomataceae</taxon>
        <taxon>Sporothrix</taxon>
    </lineage>
</organism>
<feature type="region of interest" description="Disordered" evidence="8">
    <location>
        <begin position="552"/>
        <end position="658"/>
    </location>
</feature>
<feature type="region of interest" description="Disordered" evidence="8">
    <location>
        <begin position="929"/>
        <end position="963"/>
    </location>
</feature>
<feature type="region of interest" description="Disordered" evidence="8">
    <location>
        <begin position="1"/>
        <end position="20"/>
    </location>
</feature>
<dbReference type="Pfam" id="PF00069">
    <property type="entry name" value="Pkinase"/>
    <property type="match status" value="1"/>
</dbReference>
<keyword evidence="7" id="KW-0175">Coiled coil</keyword>
<evidence type="ECO:0000259" key="9">
    <source>
        <dbReference type="PROSITE" id="PS50011"/>
    </source>
</evidence>
<keyword evidence="4" id="KW-0418">Kinase</keyword>
<feature type="region of interest" description="Disordered" evidence="8">
    <location>
        <begin position="464"/>
        <end position="529"/>
    </location>
</feature>
<dbReference type="CDD" id="cd14003">
    <property type="entry name" value="STKc_AMPK-like"/>
    <property type="match status" value="1"/>
</dbReference>
<evidence type="ECO:0000256" key="8">
    <source>
        <dbReference type="SAM" id="MobiDB-lite"/>
    </source>
</evidence>
<feature type="region of interest" description="Disordered" evidence="8">
    <location>
        <begin position="797"/>
        <end position="881"/>
    </location>
</feature>
<name>A0ABP0DL53_9PEZI</name>
<dbReference type="PROSITE" id="PS00108">
    <property type="entry name" value="PROTEIN_KINASE_ST"/>
    <property type="match status" value="1"/>
</dbReference>
<dbReference type="SMART" id="SM00220">
    <property type="entry name" value="S_TKc"/>
    <property type="match status" value="1"/>
</dbReference>
<feature type="region of interest" description="Disordered" evidence="8">
    <location>
        <begin position="696"/>
        <end position="755"/>
    </location>
</feature>
<dbReference type="InterPro" id="IPR017441">
    <property type="entry name" value="Protein_kinase_ATP_BS"/>
</dbReference>
<dbReference type="PANTHER" id="PTHR24350">
    <property type="entry name" value="SERINE/THREONINE-PROTEIN KINASE IAL-RELATED"/>
    <property type="match status" value="1"/>
</dbReference>
<dbReference type="EMBL" id="CAWUOM010000053">
    <property type="protein sequence ID" value="CAK7269010.1"/>
    <property type="molecule type" value="Genomic_DNA"/>
</dbReference>
<dbReference type="Proteomes" id="UP001642501">
    <property type="component" value="Unassembled WGS sequence"/>
</dbReference>
<evidence type="ECO:0000256" key="1">
    <source>
        <dbReference type="ARBA" id="ARBA00022527"/>
    </source>
</evidence>
<feature type="compositionally biased region" description="Gly residues" evidence="8">
    <location>
        <begin position="733"/>
        <end position="745"/>
    </location>
</feature>
<dbReference type="SUPFAM" id="SSF56112">
    <property type="entry name" value="Protein kinase-like (PK-like)"/>
    <property type="match status" value="1"/>
</dbReference>
<dbReference type="InterPro" id="IPR008271">
    <property type="entry name" value="Ser/Thr_kinase_AS"/>
</dbReference>
<dbReference type="InterPro" id="IPR000719">
    <property type="entry name" value="Prot_kinase_dom"/>
</dbReference>
<feature type="coiled-coil region" evidence="7">
    <location>
        <begin position="361"/>
        <end position="388"/>
    </location>
</feature>
<evidence type="ECO:0000256" key="4">
    <source>
        <dbReference type="ARBA" id="ARBA00022777"/>
    </source>
</evidence>
<feature type="compositionally biased region" description="Low complexity" evidence="8">
    <location>
        <begin position="704"/>
        <end position="714"/>
    </location>
</feature>
<feature type="domain" description="Protein kinase" evidence="9">
    <location>
        <begin position="53"/>
        <end position="300"/>
    </location>
</feature>
<feature type="compositionally biased region" description="Acidic residues" evidence="8">
    <location>
        <begin position="1021"/>
        <end position="1065"/>
    </location>
</feature>
<feature type="compositionally biased region" description="Basic residues" evidence="8">
    <location>
        <begin position="817"/>
        <end position="830"/>
    </location>
</feature>
<keyword evidence="1" id="KW-0723">Serine/threonine-protein kinase</keyword>
<evidence type="ECO:0000256" key="5">
    <source>
        <dbReference type="ARBA" id="ARBA00022840"/>
    </source>
</evidence>
<reference evidence="10 11" key="1">
    <citation type="submission" date="2024-01" db="EMBL/GenBank/DDBJ databases">
        <authorList>
            <person name="Allen C."/>
            <person name="Tagirdzhanova G."/>
        </authorList>
    </citation>
    <scope>NUCLEOTIDE SEQUENCE [LARGE SCALE GENOMIC DNA]</scope>
    <source>
        <strain evidence="10 11">CBS 573.63</strain>
    </source>
</reference>
<keyword evidence="3 6" id="KW-0547">Nucleotide-binding</keyword>
<evidence type="ECO:0000256" key="6">
    <source>
        <dbReference type="PROSITE-ProRule" id="PRU10141"/>
    </source>
</evidence>
<evidence type="ECO:0000313" key="10">
    <source>
        <dbReference type="EMBL" id="CAK7269010.1"/>
    </source>
</evidence>
<feature type="compositionally biased region" description="Basic and acidic residues" evidence="8">
    <location>
        <begin position="488"/>
        <end position="504"/>
    </location>
</feature>
<evidence type="ECO:0000256" key="3">
    <source>
        <dbReference type="ARBA" id="ARBA00022741"/>
    </source>
</evidence>